<dbReference type="Pfam" id="PF11829">
    <property type="entry name" value="DUF3349"/>
    <property type="match status" value="1"/>
</dbReference>
<evidence type="ECO:0000313" key="1">
    <source>
        <dbReference type="EMBL" id="SPD86737.1"/>
    </source>
</evidence>
<sequence>MSRIERIVNWLKGGYPQGIPEADYVPLLAVLRRRLSPDEIGELAERIVRDGLVPAERIDVGAEFLRLTNELPSEAELRRVSERLNDSGVDVSYEPPAWARPGGDAN</sequence>
<gene>
    <name evidence="1" type="ORF">MPLG2_1701</name>
</gene>
<name>A0A2N9JF49_9ACTN</name>
<dbReference type="AlphaFoldDB" id="A0A2N9JF49"/>
<dbReference type="RefSeq" id="WP_105185629.1">
    <property type="nucleotide sequence ID" value="NZ_BAAAGO010000039.1"/>
</dbReference>
<dbReference type="Proteomes" id="UP000238164">
    <property type="component" value="Chromosome 1"/>
</dbReference>
<dbReference type="OrthoDB" id="4350726at2"/>
<organism evidence="1 2">
    <name type="scientific">Micropruina glycogenica</name>
    <dbReference type="NCBI Taxonomy" id="75385"/>
    <lineage>
        <taxon>Bacteria</taxon>
        <taxon>Bacillati</taxon>
        <taxon>Actinomycetota</taxon>
        <taxon>Actinomycetes</taxon>
        <taxon>Propionibacteriales</taxon>
        <taxon>Nocardioidaceae</taxon>
        <taxon>Micropruina</taxon>
    </lineage>
</organism>
<dbReference type="InterPro" id="IPR044918">
    <property type="entry name" value="DUF3349_helical"/>
</dbReference>
<proteinExistence type="predicted"/>
<dbReference type="KEGG" id="mgg:MPLG2_1701"/>
<accession>A0A2N9JF49</accession>
<dbReference type="Gene3D" id="1.10.150.430">
    <property type="entry name" value="DUF3349, helical bundle"/>
    <property type="match status" value="1"/>
</dbReference>
<evidence type="ECO:0000313" key="2">
    <source>
        <dbReference type="Proteomes" id="UP000238164"/>
    </source>
</evidence>
<evidence type="ECO:0008006" key="3">
    <source>
        <dbReference type="Google" id="ProtNLM"/>
    </source>
</evidence>
<dbReference type="EMBL" id="LT985188">
    <property type="protein sequence ID" value="SPD86737.1"/>
    <property type="molecule type" value="Genomic_DNA"/>
</dbReference>
<keyword evidence="2" id="KW-1185">Reference proteome</keyword>
<protein>
    <recommendedName>
        <fullName evidence="3">DUF3349 domain-containing protein</fullName>
    </recommendedName>
</protein>
<reference evidence="1 2" key="1">
    <citation type="submission" date="2018-02" db="EMBL/GenBank/DDBJ databases">
        <authorList>
            <person name="Cohen D.B."/>
            <person name="Kent A.D."/>
        </authorList>
    </citation>
    <scope>NUCLEOTIDE SEQUENCE [LARGE SCALE GENOMIC DNA]</scope>
    <source>
        <strain evidence="1">1</strain>
    </source>
</reference>
<dbReference type="InterPro" id="IPR021784">
    <property type="entry name" value="DUF3349"/>
</dbReference>